<proteinExistence type="predicted"/>
<evidence type="ECO:0000313" key="1">
    <source>
        <dbReference type="EMBL" id="CRK88321.1"/>
    </source>
</evidence>
<name>A0A1J1HQ31_9DIPT</name>
<protein>
    <submittedName>
        <fullName evidence="1">CLUMA_CG002100, isoform A</fullName>
    </submittedName>
</protein>
<reference evidence="1 2" key="1">
    <citation type="submission" date="2015-04" db="EMBL/GenBank/DDBJ databases">
        <authorList>
            <person name="Syromyatnikov M.Y."/>
            <person name="Popov V.N."/>
        </authorList>
    </citation>
    <scope>NUCLEOTIDE SEQUENCE [LARGE SCALE GENOMIC DNA]</scope>
</reference>
<accession>A0A1J1HQ31</accession>
<dbReference type="EMBL" id="CVRI01000006">
    <property type="protein sequence ID" value="CRK88321.1"/>
    <property type="molecule type" value="Genomic_DNA"/>
</dbReference>
<sequence>MKKVISTISASFTADALKLNDAHKQIRSRISVKASNIIGKLRERKRMRKVSIVNVSRSSPDYITSFSEP</sequence>
<gene>
    <name evidence="1" type="ORF">CLUMA_CG002100</name>
</gene>
<keyword evidence="2" id="KW-1185">Reference proteome</keyword>
<evidence type="ECO:0000313" key="2">
    <source>
        <dbReference type="Proteomes" id="UP000183832"/>
    </source>
</evidence>
<dbReference type="Proteomes" id="UP000183832">
    <property type="component" value="Unassembled WGS sequence"/>
</dbReference>
<organism evidence="1 2">
    <name type="scientific">Clunio marinus</name>
    <dbReference type="NCBI Taxonomy" id="568069"/>
    <lineage>
        <taxon>Eukaryota</taxon>
        <taxon>Metazoa</taxon>
        <taxon>Ecdysozoa</taxon>
        <taxon>Arthropoda</taxon>
        <taxon>Hexapoda</taxon>
        <taxon>Insecta</taxon>
        <taxon>Pterygota</taxon>
        <taxon>Neoptera</taxon>
        <taxon>Endopterygota</taxon>
        <taxon>Diptera</taxon>
        <taxon>Nematocera</taxon>
        <taxon>Chironomoidea</taxon>
        <taxon>Chironomidae</taxon>
        <taxon>Clunio</taxon>
    </lineage>
</organism>
<dbReference type="AlphaFoldDB" id="A0A1J1HQ31"/>